<protein>
    <submittedName>
        <fullName evidence="1">Uncharacterized protein</fullName>
    </submittedName>
</protein>
<keyword evidence="2" id="KW-1185">Reference proteome</keyword>
<feature type="non-terminal residue" evidence="1">
    <location>
        <position position="1"/>
    </location>
</feature>
<name>A0ABW3VSI2_9PSEU</name>
<evidence type="ECO:0000313" key="2">
    <source>
        <dbReference type="Proteomes" id="UP001597182"/>
    </source>
</evidence>
<proteinExistence type="predicted"/>
<dbReference type="Proteomes" id="UP001597182">
    <property type="component" value="Unassembled WGS sequence"/>
</dbReference>
<reference evidence="2" key="1">
    <citation type="journal article" date="2019" name="Int. J. Syst. Evol. Microbiol.">
        <title>The Global Catalogue of Microorganisms (GCM) 10K type strain sequencing project: providing services to taxonomists for standard genome sequencing and annotation.</title>
        <authorList>
            <consortium name="The Broad Institute Genomics Platform"/>
            <consortium name="The Broad Institute Genome Sequencing Center for Infectious Disease"/>
            <person name="Wu L."/>
            <person name="Ma J."/>
        </authorList>
    </citation>
    <scope>NUCLEOTIDE SEQUENCE [LARGE SCALE GENOMIC DNA]</scope>
    <source>
        <strain evidence="2">CCUG 49018</strain>
    </source>
</reference>
<organism evidence="1 2">
    <name type="scientific">Pseudonocardia benzenivorans</name>
    <dbReference type="NCBI Taxonomy" id="228005"/>
    <lineage>
        <taxon>Bacteria</taxon>
        <taxon>Bacillati</taxon>
        <taxon>Actinomycetota</taxon>
        <taxon>Actinomycetes</taxon>
        <taxon>Pseudonocardiales</taxon>
        <taxon>Pseudonocardiaceae</taxon>
        <taxon>Pseudonocardia</taxon>
    </lineage>
</organism>
<gene>
    <name evidence="1" type="ORF">ACFQ34_33465</name>
</gene>
<comment type="caution">
    <text evidence="1">The sequence shown here is derived from an EMBL/GenBank/DDBJ whole genome shotgun (WGS) entry which is preliminary data.</text>
</comment>
<dbReference type="RefSeq" id="WP_379653437.1">
    <property type="nucleotide sequence ID" value="NZ_JBHTMB010000351.1"/>
</dbReference>
<accession>A0ABW3VSI2</accession>
<dbReference type="EMBL" id="JBHTMB010000351">
    <property type="protein sequence ID" value="MFD1238212.1"/>
    <property type="molecule type" value="Genomic_DNA"/>
</dbReference>
<evidence type="ECO:0000313" key="1">
    <source>
        <dbReference type="EMBL" id="MFD1238212.1"/>
    </source>
</evidence>
<sequence>FTLAPEARGYIPRPYENALTGDTYIEPIGASLPGDDLITLLDHIEAAGDGDRAGDALSDPT</sequence>